<keyword evidence="3" id="KW-1185">Reference proteome</keyword>
<protein>
    <submittedName>
        <fullName evidence="2">Uncharacterized protein</fullName>
    </submittedName>
</protein>
<feature type="transmembrane region" description="Helical" evidence="1">
    <location>
        <begin position="70"/>
        <end position="92"/>
    </location>
</feature>
<evidence type="ECO:0000256" key="1">
    <source>
        <dbReference type="SAM" id="Phobius"/>
    </source>
</evidence>
<feature type="transmembrane region" description="Helical" evidence="1">
    <location>
        <begin position="98"/>
        <end position="116"/>
    </location>
</feature>
<organism evidence="2 3">
    <name type="scientific">Tuber borchii</name>
    <name type="common">White truffle</name>
    <dbReference type="NCBI Taxonomy" id="42251"/>
    <lineage>
        <taxon>Eukaryota</taxon>
        <taxon>Fungi</taxon>
        <taxon>Dikarya</taxon>
        <taxon>Ascomycota</taxon>
        <taxon>Pezizomycotina</taxon>
        <taxon>Pezizomycetes</taxon>
        <taxon>Pezizales</taxon>
        <taxon>Tuberaceae</taxon>
        <taxon>Tuber</taxon>
    </lineage>
</organism>
<dbReference type="EMBL" id="NESQ01000018">
    <property type="protein sequence ID" value="PUU83028.1"/>
    <property type="molecule type" value="Genomic_DNA"/>
</dbReference>
<comment type="caution">
    <text evidence="2">The sequence shown here is derived from an EMBL/GenBank/DDBJ whole genome shotgun (WGS) entry which is preliminary data.</text>
</comment>
<gene>
    <name evidence="2" type="ORF">B9Z19DRAFT_233736</name>
</gene>
<keyword evidence="1" id="KW-0472">Membrane</keyword>
<accession>A0A2T7A5P1</accession>
<reference evidence="2 3" key="1">
    <citation type="submission" date="2017-04" db="EMBL/GenBank/DDBJ databases">
        <title>Draft genome sequence of Tuber borchii Vittad., a whitish edible truffle.</title>
        <authorList>
            <consortium name="DOE Joint Genome Institute"/>
            <person name="Murat C."/>
            <person name="Kuo A."/>
            <person name="Barry K.W."/>
            <person name="Clum A."/>
            <person name="Dockter R.B."/>
            <person name="Fauchery L."/>
            <person name="Iotti M."/>
            <person name="Kohler A."/>
            <person name="Labutti K."/>
            <person name="Lindquist E.A."/>
            <person name="Lipzen A."/>
            <person name="Ohm R.A."/>
            <person name="Wang M."/>
            <person name="Grigoriev I.V."/>
            <person name="Zambonelli A."/>
            <person name="Martin F.M."/>
        </authorList>
    </citation>
    <scope>NUCLEOTIDE SEQUENCE [LARGE SCALE GENOMIC DNA]</scope>
    <source>
        <strain evidence="2 3">Tbo3840</strain>
    </source>
</reference>
<name>A0A2T7A5P1_TUBBO</name>
<dbReference type="Proteomes" id="UP000244722">
    <property type="component" value="Unassembled WGS sequence"/>
</dbReference>
<evidence type="ECO:0000313" key="3">
    <source>
        <dbReference type="Proteomes" id="UP000244722"/>
    </source>
</evidence>
<dbReference type="AlphaFoldDB" id="A0A2T7A5P1"/>
<keyword evidence="1" id="KW-0812">Transmembrane</keyword>
<sequence length="163" mass="18739">MNKTNASPTHRSFPTFFALAQLCSRRCRCANDAQGRTVLTFSYPPSTSVTVEKEDINLEGYSFRSRQAEFLFLSDFTLLSTFSSFLGNLFVLGTFRLTYIYTIVPVCVHALAFRFLPCWQLFSFFPFLYTFFVFVWEICWLGVGGLDCVGGVSERLWLYNNNV</sequence>
<evidence type="ECO:0000313" key="2">
    <source>
        <dbReference type="EMBL" id="PUU83028.1"/>
    </source>
</evidence>
<feature type="transmembrane region" description="Helical" evidence="1">
    <location>
        <begin position="123"/>
        <end position="143"/>
    </location>
</feature>
<proteinExistence type="predicted"/>
<keyword evidence="1" id="KW-1133">Transmembrane helix</keyword>